<dbReference type="Proteomes" id="UP000515237">
    <property type="component" value="Chromosome"/>
</dbReference>
<dbReference type="RefSeq" id="WP_185271749.1">
    <property type="nucleotide sequence ID" value="NZ_CP055156.1"/>
</dbReference>
<dbReference type="AlphaFoldDB" id="A0A7G7GDM4"/>
<dbReference type="Pfam" id="PF11185">
    <property type="entry name" value="DUF2971"/>
    <property type="match status" value="1"/>
</dbReference>
<evidence type="ECO:0000313" key="2">
    <source>
        <dbReference type="Proteomes" id="UP000515237"/>
    </source>
</evidence>
<evidence type="ECO:0000313" key="1">
    <source>
        <dbReference type="EMBL" id="QNF35258.1"/>
    </source>
</evidence>
<gene>
    <name evidence="1" type="ORF">HUW51_21995</name>
</gene>
<dbReference type="InterPro" id="IPR021352">
    <property type="entry name" value="DUF2971"/>
</dbReference>
<accession>A0A7G7GDM4</accession>
<proteinExistence type="predicted"/>
<protein>
    <submittedName>
        <fullName evidence="1">DUF2971 domain-containing protein</fullName>
    </submittedName>
</protein>
<organism evidence="1 2">
    <name type="scientific">Adhaeribacter swui</name>
    <dbReference type="NCBI Taxonomy" id="2086471"/>
    <lineage>
        <taxon>Bacteria</taxon>
        <taxon>Pseudomonadati</taxon>
        <taxon>Bacteroidota</taxon>
        <taxon>Cytophagia</taxon>
        <taxon>Cytophagales</taxon>
        <taxon>Hymenobacteraceae</taxon>
        <taxon>Adhaeribacter</taxon>
    </lineage>
</organism>
<keyword evidence="2" id="KW-1185">Reference proteome</keyword>
<sequence length="308" mass="35844">MENKIKIYTQITPEVPMLYHYTSQIGILGLINNKKLWFTNIYYMNDSTEYSYSLKVIKETLHRLYGIGKDLSMFFPNRYAIEPIFSFSLSEKGDSLSQWRGYCPNGGYSISFFDFDNQDQVNLMMKTHNMYIGKCVYNPGIIDEFVKEVIVELSPENFVIEREAALRQGSLGKWLGQCYTKILSNTMKYAPLIKHPSFEEEQEWRMVANYYVNSLIIPTRANISENYTFKPYHIHIPAEDLDLKFRPGKNFLIPYLEFQISNDETPIFISEMIVGPTPNSALAVLACKALIKDKKERVLSSSIPYRNW</sequence>
<dbReference type="KEGG" id="aswu:HUW51_21995"/>
<name>A0A7G7GDM4_9BACT</name>
<dbReference type="EMBL" id="CP055156">
    <property type="protein sequence ID" value="QNF35258.1"/>
    <property type="molecule type" value="Genomic_DNA"/>
</dbReference>
<reference evidence="1 2" key="1">
    <citation type="journal article" date="2018" name="Int. J. Syst. Evol. Microbiol.">
        <title>Adhaeribacter swui sp. nov., isolated from wet mud.</title>
        <authorList>
            <person name="Kim D.U."/>
            <person name="Kim K.W."/>
            <person name="Kang M.S."/>
            <person name="Kim J.Y."/>
            <person name="Jang J.H."/>
            <person name="Kim M.K."/>
        </authorList>
    </citation>
    <scope>NUCLEOTIDE SEQUENCE [LARGE SCALE GENOMIC DNA]</scope>
    <source>
        <strain evidence="1 2">KCTC 52873</strain>
    </source>
</reference>